<sequence length="155" mass="17482">MWLSICLDLMSFDLCPEAINVFNMRRTKKQRLNQTLAKSRDTTVLIRARQEVNRKSTKGQKRTEPKGRKTEEEEGFWSFSGRPTPGPVSRPHPDPRLSPALVLIQIPPRPQTQSSSGPDPDLSRPRLSPALVLIQISPRPQTQSSSVLIQTHPDP</sequence>
<dbReference type="Proteomes" id="UP001460270">
    <property type="component" value="Unassembled WGS sequence"/>
</dbReference>
<evidence type="ECO:0000313" key="2">
    <source>
        <dbReference type="EMBL" id="KAK7895550.1"/>
    </source>
</evidence>
<comment type="caution">
    <text evidence="2">The sequence shown here is derived from an EMBL/GenBank/DDBJ whole genome shotgun (WGS) entry which is preliminary data.</text>
</comment>
<feature type="region of interest" description="Disordered" evidence="1">
    <location>
        <begin position="46"/>
        <end position="130"/>
    </location>
</feature>
<dbReference type="EMBL" id="JBBPFD010000015">
    <property type="protein sequence ID" value="KAK7895550.1"/>
    <property type="molecule type" value="Genomic_DNA"/>
</dbReference>
<feature type="compositionally biased region" description="Polar residues" evidence="1">
    <location>
        <begin position="138"/>
        <end position="149"/>
    </location>
</feature>
<feature type="compositionally biased region" description="Basic and acidic residues" evidence="1">
    <location>
        <begin position="61"/>
        <end position="71"/>
    </location>
</feature>
<protein>
    <submittedName>
        <fullName evidence="2">Uncharacterized protein</fullName>
    </submittedName>
</protein>
<feature type="region of interest" description="Disordered" evidence="1">
    <location>
        <begin position="136"/>
        <end position="155"/>
    </location>
</feature>
<gene>
    <name evidence="2" type="ORF">WMY93_020875</name>
</gene>
<keyword evidence="3" id="KW-1185">Reference proteome</keyword>
<name>A0AAW0NA93_9GOBI</name>
<accession>A0AAW0NA93</accession>
<dbReference type="AlphaFoldDB" id="A0AAW0NA93"/>
<evidence type="ECO:0000313" key="3">
    <source>
        <dbReference type="Proteomes" id="UP001460270"/>
    </source>
</evidence>
<evidence type="ECO:0000256" key="1">
    <source>
        <dbReference type="SAM" id="MobiDB-lite"/>
    </source>
</evidence>
<proteinExistence type="predicted"/>
<reference evidence="3" key="1">
    <citation type="submission" date="2024-04" db="EMBL/GenBank/DDBJ databases">
        <title>Salinicola lusitanus LLJ914,a marine bacterium isolated from the Okinawa Trough.</title>
        <authorList>
            <person name="Li J."/>
        </authorList>
    </citation>
    <scope>NUCLEOTIDE SEQUENCE [LARGE SCALE GENOMIC DNA]</scope>
</reference>
<organism evidence="2 3">
    <name type="scientific">Mugilogobius chulae</name>
    <name type="common">yellowstripe goby</name>
    <dbReference type="NCBI Taxonomy" id="88201"/>
    <lineage>
        <taxon>Eukaryota</taxon>
        <taxon>Metazoa</taxon>
        <taxon>Chordata</taxon>
        <taxon>Craniata</taxon>
        <taxon>Vertebrata</taxon>
        <taxon>Euteleostomi</taxon>
        <taxon>Actinopterygii</taxon>
        <taxon>Neopterygii</taxon>
        <taxon>Teleostei</taxon>
        <taxon>Neoteleostei</taxon>
        <taxon>Acanthomorphata</taxon>
        <taxon>Gobiaria</taxon>
        <taxon>Gobiiformes</taxon>
        <taxon>Gobioidei</taxon>
        <taxon>Gobiidae</taxon>
        <taxon>Gobionellinae</taxon>
        <taxon>Mugilogobius</taxon>
    </lineage>
</organism>